<organism evidence="2 3">
    <name type="scientific">Nesidiocoris tenuis</name>
    <dbReference type="NCBI Taxonomy" id="355587"/>
    <lineage>
        <taxon>Eukaryota</taxon>
        <taxon>Metazoa</taxon>
        <taxon>Ecdysozoa</taxon>
        <taxon>Arthropoda</taxon>
        <taxon>Hexapoda</taxon>
        <taxon>Insecta</taxon>
        <taxon>Pterygota</taxon>
        <taxon>Neoptera</taxon>
        <taxon>Paraneoptera</taxon>
        <taxon>Hemiptera</taxon>
        <taxon>Heteroptera</taxon>
        <taxon>Panheteroptera</taxon>
        <taxon>Cimicomorpha</taxon>
        <taxon>Miridae</taxon>
        <taxon>Dicyphina</taxon>
        <taxon>Nesidiocoris</taxon>
    </lineage>
</organism>
<dbReference type="Proteomes" id="UP000479000">
    <property type="component" value="Unassembled WGS sequence"/>
</dbReference>
<dbReference type="AlphaFoldDB" id="A0A6H5G3A4"/>
<proteinExistence type="predicted"/>
<protein>
    <submittedName>
        <fullName evidence="2">Uncharacterized protein</fullName>
    </submittedName>
</protein>
<evidence type="ECO:0000313" key="2">
    <source>
        <dbReference type="EMBL" id="CAA9996300.1"/>
    </source>
</evidence>
<reference evidence="2 3" key="1">
    <citation type="submission" date="2020-02" db="EMBL/GenBank/DDBJ databases">
        <authorList>
            <person name="Ferguson B K."/>
        </authorList>
    </citation>
    <scope>NUCLEOTIDE SEQUENCE [LARGE SCALE GENOMIC DNA]</scope>
</reference>
<name>A0A6H5G3A4_9HEMI</name>
<sequence>MSQAENVLMFSLALALNPFSRYRSFTAQSIDDYGSFNRAFGRTRTCNPDFHSCSSGVQKHRGKTNVTPRGRATPQRDSNEQIILLPPSPWTCRQVGGKLERYTRTNILAEEALQRSKQPMTGTVDIYYRNPILSRGGKVVMSTRMRTMVEETLQSKATMFYVRRWQLSDTRSRTECDVVMTLRWYYSWKKGGSVSVSFQPLQSFYLELDLSKNASIN</sequence>
<accession>A0A6H5G3A4</accession>
<feature type="region of interest" description="Disordered" evidence="1">
    <location>
        <begin position="54"/>
        <end position="78"/>
    </location>
</feature>
<evidence type="ECO:0000256" key="1">
    <source>
        <dbReference type="SAM" id="MobiDB-lite"/>
    </source>
</evidence>
<keyword evidence="3" id="KW-1185">Reference proteome</keyword>
<evidence type="ECO:0000313" key="3">
    <source>
        <dbReference type="Proteomes" id="UP000479000"/>
    </source>
</evidence>
<dbReference type="EMBL" id="CADCXU010004530">
    <property type="protein sequence ID" value="CAA9996300.1"/>
    <property type="molecule type" value="Genomic_DNA"/>
</dbReference>
<gene>
    <name evidence="2" type="ORF">NTEN_LOCUS2856</name>
</gene>